<evidence type="ECO:0000313" key="1">
    <source>
        <dbReference type="EMBL" id="MCG7322909.1"/>
    </source>
</evidence>
<comment type="caution">
    <text evidence="1">The sequence shown here is derived from an EMBL/GenBank/DDBJ whole genome shotgun (WGS) entry which is preliminary data.</text>
</comment>
<gene>
    <name evidence="1" type="ORF">MHL29_13580</name>
</gene>
<keyword evidence="2" id="KW-1185">Reference proteome</keyword>
<dbReference type="Proteomes" id="UP001521931">
    <property type="component" value="Unassembled WGS sequence"/>
</dbReference>
<organism evidence="1 2">
    <name type="scientific">Arsenicicoccus bolidensis</name>
    <dbReference type="NCBI Taxonomy" id="229480"/>
    <lineage>
        <taxon>Bacteria</taxon>
        <taxon>Bacillati</taxon>
        <taxon>Actinomycetota</taxon>
        <taxon>Actinomycetes</taxon>
        <taxon>Micrococcales</taxon>
        <taxon>Intrasporangiaceae</taxon>
        <taxon>Arsenicicoccus</taxon>
    </lineage>
</organism>
<evidence type="ECO:0000313" key="2">
    <source>
        <dbReference type="Proteomes" id="UP001521931"/>
    </source>
</evidence>
<reference evidence="1 2" key="1">
    <citation type="submission" date="2022-02" db="EMBL/GenBank/DDBJ databases">
        <title>Uncovering new skin microbiome diversity through culturing and metagenomics.</title>
        <authorList>
            <person name="Conlan S."/>
            <person name="Deming C."/>
            <person name="Nisc Comparative Sequencing Program N."/>
            <person name="Segre J.A."/>
        </authorList>
    </citation>
    <scope>NUCLEOTIDE SEQUENCE [LARGE SCALE GENOMIC DNA]</scope>
    <source>
        <strain evidence="1 2">ACRQZ</strain>
    </source>
</reference>
<dbReference type="EMBL" id="JAKRCV010000050">
    <property type="protein sequence ID" value="MCG7322909.1"/>
    <property type="molecule type" value="Genomic_DNA"/>
</dbReference>
<name>A0ABS9Q4V6_9MICO</name>
<sequence>MPDLQPVYDELVRRLSVHEDVFRTTDNVTEANCDGGRKEAQAPDPGSYLLLGAPFRNYSDGISFAGVRLGKRYVSYHLMCAYLRPETVADMSPELRKRMQGKSCFTFTKVDAALFDELDEITRRGRDNFAAEGLTLR</sequence>
<evidence type="ECO:0008006" key="3">
    <source>
        <dbReference type="Google" id="ProtNLM"/>
    </source>
</evidence>
<dbReference type="RefSeq" id="WP_239265343.1">
    <property type="nucleotide sequence ID" value="NZ_JAKRCV010000050.1"/>
</dbReference>
<protein>
    <recommendedName>
        <fullName evidence="3">DUF1801 domain-containing protein</fullName>
    </recommendedName>
</protein>
<accession>A0ABS9Q4V6</accession>
<proteinExistence type="predicted"/>